<keyword evidence="4 6" id="KW-0630">Potassium</keyword>
<evidence type="ECO:0000259" key="7">
    <source>
        <dbReference type="PROSITE" id="PS50042"/>
    </source>
</evidence>
<dbReference type="GO" id="GO:0005249">
    <property type="term" value="F:voltage-gated potassium channel activity"/>
    <property type="evidence" value="ECO:0007669"/>
    <property type="project" value="UniProtKB-UniRule"/>
</dbReference>
<keyword evidence="1 6" id="KW-0633">Potassium transport</keyword>
<evidence type="ECO:0000256" key="3">
    <source>
        <dbReference type="ARBA" id="ARBA00022882"/>
    </source>
</evidence>
<dbReference type="PaxDb" id="4097-A0A1S3Y724"/>
<feature type="domain" description="Cyclic nucleotide-binding" evidence="7">
    <location>
        <begin position="54"/>
        <end position="116"/>
    </location>
</feature>
<comment type="subcellular location">
    <subcellularLocation>
        <location evidence="6">Membrane</location>
        <topology evidence="6">Multi-pass membrane protein</topology>
    </subcellularLocation>
</comment>
<proteinExistence type="inferred from homology"/>
<comment type="domain">
    <text evidence="6">The segment S4 is probably the voltage-sensor and is characterized by a series of positively charged amino acids. The pore-forming region H5 is enclosed by the transmembrane segments S5 and S6 in the Shaker-type (1P/6TM) and contains the GYGD signature motif which seems to be involved in potassium selectivity.</text>
</comment>
<comment type="similarity">
    <text evidence="6">Belongs to the potassium channel family. Plant (TC 1.A.1.4) subfamily.</text>
</comment>
<accession>A0A1S3Y724</accession>
<sequence length="135" mass="15628">MTAYLLIWGTVEFWQVTSSPRRIFPPRRSENGTRECSRPALFCLSWRSGGGWYIVALLEPNSSFGDISIVCNLPQPYTVRVCQLCRLIRIDKQSFSNILEIYFHDGRRILSNLLQVREMRLNLTTANLEVVFSLI</sequence>
<keyword evidence="2 6" id="KW-0631">Potassium channel</keyword>
<dbReference type="Gene3D" id="2.60.120.10">
    <property type="entry name" value="Jelly Rolls"/>
    <property type="match status" value="1"/>
</dbReference>
<organism evidence="8">
    <name type="scientific">Nicotiana tabacum</name>
    <name type="common">Common tobacco</name>
    <dbReference type="NCBI Taxonomy" id="4097"/>
    <lineage>
        <taxon>Eukaryota</taxon>
        <taxon>Viridiplantae</taxon>
        <taxon>Streptophyta</taxon>
        <taxon>Embryophyta</taxon>
        <taxon>Tracheophyta</taxon>
        <taxon>Spermatophyta</taxon>
        <taxon>Magnoliopsida</taxon>
        <taxon>eudicotyledons</taxon>
        <taxon>Gunneridae</taxon>
        <taxon>Pentapetalae</taxon>
        <taxon>asterids</taxon>
        <taxon>lamiids</taxon>
        <taxon>Solanales</taxon>
        <taxon>Solanaceae</taxon>
        <taxon>Nicotianoideae</taxon>
        <taxon>Nicotianeae</taxon>
        <taxon>Nicotiana</taxon>
    </lineage>
</organism>
<reference evidence="8" key="1">
    <citation type="submission" date="2025-08" db="UniProtKB">
        <authorList>
            <consortium name="RefSeq"/>
        </authorList>
    </citation>
    <scope>IDENTIFICATION</scope>
</reference>
<dbReference type="OrthoDB" id="426293at2759"/>
<dbReference type="InterPro" id="IPR000595">
    <property type="entry name" value="cNMP-bd_dom"/>
</dbReference>
<protein>
    <recommendedName>
        <fullName evidence="6">Potassium channel</fullName>
    </recommendedName>
</protein>
<name>A0A1S3Y724_TOBAC</name>
<keyword evidence="3 6" id="KW-0851">Voltage-gated channel</keyword>
<dbReference type="RefSeq" id="XP_016447844.1">
    <property type="nucleotide sequence ID" value="XM_016592358.1"/>
</dbReference>
<dbReference type="AlphaFoldDB" id="A0A1S3Y724"/>
<evidence type="ECO:0000256" key="6">
    <source>
        <dbReference type="RuleBase" id="RU369015"/>
    </source>
</evidence>
<dbReference type="InterPro" id="IPR045319">
    <property type="entry name" value="KAT/AKT"/>
</dbReference>
<dbReference type="GO" id="GO:0034702">
    <property type="term" value="C:monoatomic ion channel complex"/>
    <property type="evidence" value="ECO:0007669"/>
    <property type="project" value="UniProtKB-KW"/>
</dbReference>
<evidence type="ECO:0000256" key="1">
    <source>
        <dbReference type="ARBA" id="ARBA00022538"/>
    </source>
</evidence>
<evidence type="ECO:0000256" key="5">
    <source>
        <dbReference type="ARBA" id="ARBA00023303"/>
    </source>
</evidence>
<keyword evidence="5 6" id="KW-0407">Ion channel</keyword>
<evidence type="ECO:0000313" key="8">
    <source>
        <dbReference type="RefSeq" id="XP_016447844.1"/>
    </source>
</evidence>
<dbReference type="PROSITE" id="PS50042">
    <property type="entry name" value="CNMP_BINDING_3"/>
    <property type="match status" value="1"/>
</dbReference>
<gene>
    <name evidence="8" type="primary">LOC107772902</name>
</gene>
<dbReference type="PANTHER" id="PTHR45743:SF44">
    <property type="entry name" value="POTASSIUM CHANNEL"/>
    <property type="match status" value="1"/>
</dbReference>
<keyword evidence="6" id="KW-0406">Ion transport</keyword>
<comment type="function">
    <text evidence="6">Potassium channel.</text>
</comment>
<dbReference type="InterPro" id="IPR018490">
    <property type="entry name" value="cNMP-bd_dom_sf"/>
</dbReference>
<dbReference type="PANTHER" id="PTHR45743">
    <property type="entry name" value="POTASSIUM CHANNEL AKT1"/>
    <property type="match status" value="1"/>
</dbReference>
<dbReference type="STRING" id="4097.A0A1S3Y724"/>
<dbReference type="InterPro" id="IPR014710">
    <property type="entry name" value="RmlC-like_jellyroll"/>
</dbReference>
<dbReference type="SUPFAM" id="SSF51206">
    <property type="entry name" value="cAMP-binding domain-like"/>
    <property type="match status" value="1"/>
</dbReference>
<evidence type="ECO:0000256" key="4">
    <source>
        <dbReference type="ARBA" id="ARBA00022958"/>
    </source>
</evidence>
<dbReference type="Pfam" id="PF00027">
    <property type="entry name" value="cNMP_binding"/>
    <property type="match status" value="1"/>
</dbReference>
<dbReference type="KEGG" id="nta:107772902"/>
<comment type="subunit">
    <text evidence="6">The potassium channel is composed of a homo- or heterotetrameric complex of pore-forming subunits.</text>
</comment>
<evidence type="ECO:0000256" key="2">
    <source>
        <dbReference type="ARBA" id="ARBA00022826"/>
    </source>
</evidence>
<keyword evidence="6" id="KW-0813">Transport</keyword>
<dbReference type="CDD" id="cd00038">
    <property type="entry name" value="CAP_ED"/>
    <property type="match status" value="1"/>
</dbReference>